<comment type="caution">
    <text evidence="1">The sequence shown here is derived from an EMBL/GenBank/DDBJ whole genome shotgun (WGS) entry which is preliminary data.</text>
</comment>
<name>A0A2G5UM64_9PELO</name>
<evidence type="ECO:0000313" key="2">
    <source>
        <dbReference type="Proteomes" id="UP000230233"/>
    </source>
</evidence>
<reference evidence="2" key="1">
    <citation type="submission" date="2017-10" db="EMBL/GenBank/DDBJ databases">
        <title>Rapid genome shrinkage in a self-fertile nematode reveals novel sperm competition proteins.</title>
        <authorList>
            <person name="Yin D."/>
            <person name="Schwarz E.M."/>
            <person name="Thomas C.G."/>
            <person name="Felde R.L."/>
            <person name="Korf I.F."/>
            <person name="Cutter A.D."/>
            <person name="Schartner C.M."/>
            <person name="Ralston E.J."/>
            <person name="Meyer B.J."/>
            <person name="Haag E.S."/>
        </authorList>
    </citation>
    <scope>NUCLEOTIDE SEQUENCE [LARGE SCALE GENOMIC DNA]</scope>
    <source>
        <strain evidence="2">JU1422</strain>
    </source>
</reference>
<accession>A0A2G5UM64</accession>
<evidence type="ECO:0000313" key="1">
    <source>
        <dbReference type="EMBL" id="PIC40630.1"/>
    </source>
</evidence>
<proteinExistence type="predicted"/>
<dbReference type="EMBL" id="PDUG01000003">
    <property type="protein sequence ID" value="PIC40630.1"/>
    <property type="molecule type" value="Genomic_DNA"/>
</dbReference>
<dbReference type="Proteomes" id="UP000230233">
    <property type="component" value="Chromosome III"/>
</dbReference>
<dbReference type="OrthoDB" id="5802514at2759"/>
<keyword evidence="2" id="KW-1185">Reference proteome</keyword>
<sequence length="115" mass="13697">MFFFLDWLFGYNILLFFMSKCLSSVRYSRIMDVEKQAKPQLIYTPTNTLKERFLEFLDYYFGPLKLYLFSYPMPDGLWDNRKLRLKASGVQVIPRAEPDAIVDRLIRIVQKNPAD</sequence>
<protein>
    <submittedName>
        <fullName evidence="1">Uncharacterized protein</fullName>
    </submittedName>
</protein>
<gene>
    <name evidence="1" type="primary">Cni-ZK637.4</name>
    <name evidence="1" type="synonym">Cnig_chr_III.g11911</name>
    <name evidence="1" type="ORF">B9Z55_011911</name>
</gene>
<organism evidence="1 2">
    <name type="scientific">Caenorhabditis nigoni</name>
    <dbReference type="NCBI Taxonomy" id="1611254"/>
    <lineage>
        <taxon>Eukaryota</taxon>
        <taxon>Metazoa</taxon>
        <taxon>Ecdysozoa</taxon>
        <taxon>Nematoda</taxon>
        <taxon>Chromadorea</taxon>
        <taxon>Rhabditida</taxon>
        <taxon>Rhabditina</taxon>
        <taxon>Rhabditomorpha</taxon>
        <taxon>Rhabditoidea</taxon>
        <taxon>Rhabditidae</taxon>
        <taxon>Peloderinae</taxon>
        <taxon>Caenorhabditis</taxon>
    </lineage>
</organism>
<dbReference type="AlphaFoldDB" id="A0A2G5UM64"/>